<dbReference type="Pfam" id="PF20058">
    <property type="entry name" value="DUF6457"/>
    <property type="match status" value="1"/>
</dbReference>
<dbReference type="EMBL" id="CAEZSU010000203">
    <property type="protein sequence ID" value="CAB4562035.1"/>
    <property type="molecule type" value="Genomic_DNA"/>
</dbReference>
<gene>
    <name evidence="2" type="ORF">UFOPK1495_01559</name>
    <name evidence="3" type="ORF">UFOPK2350_01419</name>
</gene>
<proteinExistence type="predicted"/>
<protein>
    <submittedName>
        <fullName evidence="3">Unannotated protein</fullName>
    </submittedName>
</protein>
<evidence type="ECO:0000313" key="2">
    <source>
        <dbReference type="EMBL" id="CAB4562035.1"/>
    </source>
</evidence>
<evidence type="ECO:0000259" key="1">
    <source>
        <dbReference type="Pfam" id="PF20058"/>
    </source>
</evidence>
<evidence type="ECO:0000313" key="3">
    <source>
        <dbReference type="EMBL" id="CAB4688017.1"/>
    </source>
</evidence>
<name>A0A6J6NNN2_9ZZZZ</name>
<accession>A0A6J6NNN2</accession>
<dbReference type="EMBL" id="CAEZXE010000143">
    <property type="protein sequence ID" value="CAB4688017.1"/>
    <property type="molecule type" value="Genomic_DNA"/>
</dbReference>
<dbReference type="InterPro" id="IPR045598">
    <property type="entry name" value="DUF6457"/>
</dbReference>
<dbReference type="AlphaFoldDB" id="A0A6J6NNN2"/>
<feature type="domain" description="DUF6457" evidence="1">
    <location>
        <begin position="3"/>
        <end position="52"/>
    </location>
</feature>
<organism evidence="3">
    <name type="scientific">freshwater metagenome</name>
    <dbReference type="NCBI Taxonomy" id="449393"/>
    <lineage>
        <taxon>unclassified sequences</taxon>
        <taxon>metagenomes</taxon>
        <taxon>ecological metagenomes</taxon>
    </lineage>
</organism>
<reference evidence="3" key="1">
    <citation type="submission" date="2020-05" db="EMBL/GenBank/DDBJ databases">
        <authorList>
            <person name="Chiriac C."/>
            <person name="Salcher M."/>
            <person name="Ghai R."/>
            <person name="Kavagutti S V."/>
        </authorList>
    </citation>
    <scope>NUCLEOTIDE SEQUENCE</scope>
</reference>
<sequence length="70" mass="7211">MDAQEWLTTFADRLGLGPLSQADIDALLDLASVAAHTSERLAAPLTCFLVGRSGISPTEAKAIGDEIAAG</sequence>